<keyword evidence="3" id="KW-1185">Reference proteome</keyword>
<evidence type="ECO:0000313" key="3">
    <source>
        <dbReference type="Proteomes" id="UP001215280"/>
    </source>
</evidence>
<dbReference type="AlphaFoldDB" id="A0AAD7N1X5"/>
<comment type="caution">
    <text evidence="2">The sequence shown here is derived from an EMBL/GenBank/DDBJ whole genome shotgun (WGS) entry which is preliminary data.</text>
</comment>
<evidence type="ECO:0000313" key="2">
    <source>
        <dbReference type="EMBL" id="KAJ7742144.1"/>
    </source>
</evidence>
<feature type="compositionally biased region" description="Basic and acidic residues" evidence="1">
    <location>
        <begin position="409"/>
        <end position="418"/>
    </location>
</feature>
<sequence>MSTAQKYAMPPHISLTQNWGTNDAPRAHLSLEFTIQSIHNGEVGSPKSPKSPASPALTATAFDAAAEEYDTALLRRDAVVLRRLGIDPSTLDSSVLRGIQPQVRQPQPMSPARQSLLGILNPRAQEVPVPFGHTERPAVFTAPTAFQEPNQHNGYAARPTNSEERPSQFSQLFPEGMCAPGQQPFPSMADTVYQAVLMAQAVGDAFEVEQPAWGRVYTTIQRPASRRGVAPPTFREQERAPIREQKVIQPSKASQQEQGLAAVSDVPERCPLGVRLYPAVEEEGSVRDASEAGTPTINVSPVRPMGATYSTESDRQPRIDRRPPLVVQRLRANFAGKSMKASDACGTDSEEERHCAILGEIMNGQGNQGNAAAEIVSNYQRSDQEFRSTVTGSAFRPSCRRPPRLAMKSRTDENEGPDTDRLIEALKSCFNDLLTKQEEQADK</sequence>
<name>A0AAD7N1X5_9AGAR</name>
<proteinExistence type="predicted"/>
<dbReference type="EMBL" id="JARJLG010000119">
    <property type="protein sequence ID" value="KAJ7742144.1"/>
    <property type="molecule type" value="Genomic_DNA"/>
</dbReference>
<feature type="region of interest" description="Disordered" evidence="1">
    <location>
        <begin position="285"/>
        <end position="317"/>
    </location>
</feature>
<gene>
    <name evidence="2" type="ORF">DFH07DRAFT_777818</name>
</gene>
<organism evidence="2 3">
    <name type="scientific">Mycena maculata</name>
    <dbReference type="NCBI Taxonomy" id="230809"/>
    <lineage>
        <taxon>Eukaryota</taxon>
        <taxon>Fungi</taxon>
        <taxon>Dikarya</taxon>
        <taxon>Basidiomycota</taxon>
        <taxon>Agaricomycotina</taxon>
        <taxon>Agaricomycetes</taxon>
        <taxon>Agaricomycetidae</taxon>
        <taxon>Agaricales</taxon>
        <taxon>Marasmiineae</taxon>
        <taxon>Mycenaceae</taxon>
        <taxon>Mycena</taxon>
    </lineage>
</organism>
<evidence type="ECO:0000256" key="1">
    <source>
        <dbReference type="SAM" id="MobiDB-lite"/>
    </source>
</evidence>
<accession>A0AAD7N1X5</accession>
<protein>
    <submittedName>
        <fullName evidence="2">Uncharacterized protein</fullName>
    </submittedName>
</protein>
<reference evidence="2" key="1">
    <citation type="submission" date="2023-03" db="EMBL/GenBank/DDBJ databases">
        <title>Massive genome expansion in bonnet fungi (Mycena s.s.) driven by repeated elements and novel gene families across ecological guilds.</title>
        <authorList>
            <consortium name="Lawrence Berkeley National Laboratory"/>
            <person name="Harder C.B."/>
            <person name="Miyauchi S."/>
            <person name="Viragh M."/>
            <person name="Kuo A."/>
            <person name="Thoen E."/>
            <person name="Andreopoulos B."/>
            <person name="Lu D."/>
            <person name="Skrede I."/>
            <person name="Drula E."/>
            <person name="Henrissat B."/>
            <person name="Morin E."/>
            <person name="Kohler A."/>
            <person name="Barry K."/>
            <person name="LaButti K."/>
            <person name="Morin E."/>
            <person name="Salamov A."/>
            <person name="Lipzen A."/>
            <person name="Mereny Z."/>
            <person name="Hegedus B."/>
            <person name="Baldrian P."/>
            <person name="Stursova M."/>
            <person name="Weitz H."/>
            <person name="Taylor A."/>
            <person name="Grigoriev I.V."/>
            <person name="Nagy L.G."/>
            <person name="Martin F."/>
            <person name="Kauserud H."/>
        </authorList>
    </citation>
    <scope>NUCLEOTIDE SEQUENCE</scope>
    <source>
        <strain evidence="2">CBHHK188m</strain>
    </source>
</reference>
<dbReference type="Proteomes" id="UP001215280">
    <property type="component" value="Unassembled WGS sequence"/>
</dbReference>
<feature type="region of interest" description="Disordered" evidence="1">
    <location>
        <begin position="387"/>
        <end position="418"/>
    </location>
</feature>